<dbReference type="AlphaFoldDB" id="A0AAP6S215"/>
<feature type="DNA-binding region" description="H-T-H motif" evidence="4">
    <location>
        <begin position="37"/>
        <end position="56"/>
    </location>
</feature>
<dbReference type="Pfam" id="PF21597">
    <property type="entry name" value="TetR_C_43"/>
    <property type="match status" value="1"/>
</dbReference>
<reference evidence="7 9" key="2">
    <citation type="submission" date="2018-09" db="EMBL/GenBank/DDBJ databases">
        <title>Phylogenetic diversity of Pectobacterium and Dickeya strains causing blackleg disease of potato in Morocco.</title>
        <authorList>
            <person name="Oulghazi S."/>
            <person name="Moumni M."/>
            <person name="Faure D."/>
        </authorList>
    </citation>
    <scope>NUCLEOTIDE SEQUENCE [LARGE SCALE GENOMIC DNA]</scope>
    <source>
        <strain evidence="7 9">S4.16.03.LID</strain>
    </source>
</reference>
<evidence type="ECO:0000256" key="3">
    <source>
        <dbReference type="ARBA" id="ARBA00023163"/>
    </source>
</evidence>
<keyword evidence="9" id="KW-1185">Reference proteome</keyword>
<dbReference type="InterPro" id="IPR009057">
    <property type="entry name" value="Homeodomain-like_sf"/>
</dbReference>
<sequence>MALKEKRERPARADAQHNRERILKVALKELTISAVVPLTKIAKEAGVGQATFYRHFPSRELLVMEVYQYEMLQVSKYAEHLLQTHTPVQALRDWIIRLAEYAMTKAGLADAIRGVSVAGDCPGKTGYAPVIDAAQMLLDANKKAGTIHAGVTTDDFFLAIAGVWQLNFNEEWRPRLTWLIDIVMAGLSSAAPLRADATQICVSKDDLR</sequence>
<evidence type="ECO:0000259" key="5">
    <source>
        <dbReference type="PROSITE" id="PS50977"/>
    </source>
</evidence>
<dbReference type="GO" id="GO:0000976">
    <property type="term" value="F:transcription cis-regulatory region binding"/>
    <property type="evidence" value="ECO:0007669"/>
    <property type="project" value="TreeGrafter"/>
</dbReference>
<dbReference type="Gene3D" id="1.10.357.10">
    <property type="entry name" value="Tetracycline Repressor, domain 2"/>
    <property type="match status" value="1"/>
</dbReference>
<evidence type="ECO:0000256" key="4">
    <source>
        <dbReference type="PROSITE-ProRule" id="PRU00335"/>
    </source>
</evidence>
<feature type="domain" description="HTH tetR-type" evidence="5">
    <location>
        <begin position="16"/>
        <end position="74"/>
    </location>
</feature>
<dbReference type="EMBL" id="QESZ01000009">
    <property type="protein sequence ID" value="PWD74581.1"/>
    <property type="molecule type" value="Genomic_DNA"/>
</dbReference>
<protein>
    <submittedName>
        <fullName evidence="6">TetR/AcrR family transcriptional regulator</fullName>
    </submittedName>
</protein>
<evidence type="ECO:0000313" key="6">
    <source>
        <dbReference type="EMBL" id="PWD74581.1"/>
    </source>
</evidence>
<keyword evidence="2 4" id="KW-0238">DNA-binding</keyword>
<evidence type="ECO:0000313" key="7">
    <source>
        <dbReference type="EMBL" id="RJL71868.1"/>
    </source>
</evidence>
<accession>A0AAP6S215</accession>
<dbReference type="Proteomes" id="UP000266633">
    <property type="component" value="Unassembled WGS sequence"/>
</dbReference>
<proteinExistence type="predicted"/>
<keyword evidence="3" id="KW-0804">Transcription</keyword>
<evidence type="ECO:0000256" key="2">
    <source>
        <dbReference type="ARBA" id="ARBA00023125"/>
    </source>
</evidence>
<comment type="caution">
    <text evidence="6">The sequence shown here is derived from an EMBL/GenBank/DDBJ whole genome shotgun (WGS) entry which is preliminary data.</text>
</comment>
<dbReference type="SUPFAM" id="SSF46689">
    <property type="entry name" value="Homeodomain-like"/>
    <property type="match status" value="1"/>
</dbReference>
<evidence type="ECO:0000313" key="9">
    <source>
        <dbReference type="Proteomes" id="UP000266633"/>
    </source>
</evidence>
<reference evidence="6 8" key="1">
    <citation type="submission" date="2018-05" db="EMBL/GenBank/DDBJ databases">
        <title>Genomic diversity of pathogens causing Blackleg of Potato in Pakistan.</title>
        <authorList>
            <person name="Sarfraz S."/>
            <person name="Riaz K."/>
            <person name="Oulghazi S."/>
            <person name="Cigna J."/>
            <person name="Sahi S.T."/>
            <person name="Khan S.H."/>
            <person name="Hameed A."/>
            <person name="Faure D."/>
        </authorList>
    </citation>
    <scope>NUCLEOTIDE SEQUENCE [LARGE SCALE GENOMIC DNA]</scope>
    <source>
        <strain evidence="6 8">SS70</strain>
    </source>
</reference>
<dbReference type="InterPro" id="IPR050109">
    <property type="entry name" value="HTH-type_TetR-like_transc_reg"/>
</dbReference>
<dbReference type="InterPro" id="IPR036271">
    <property type="entry name" value="Tet_transcr_reg_TetR-rel_C_sf"/>
</dbReference>
<dbReference type="Proteomes" id="UP000245055">
    <property type="component" value="Unassembled WGS sequence"/>
</dbReference>
<dbReference type="PANTHER" id="PTHR30055">
    <property type="entry name" value="HTH-TYPE TRANSCRIPTIONAL REGULATOR RUTR"/>
    <property type="match status" value="1"/>
</dbReference>
<name>A0AAP6S215_9GAMM</name>
<keyword evidence="1" id="KW-0805">Transcription regulation</keyword>
<organism evidence="6 8">
    <name type="scientific">Dickeya dianthicola</name>
    <dbReference type="NCBI Taxonomy" id="204039"/>
    <lineage>
        <taxon>Bacteria</taxon>
        <taxon>Pseudomonadati</taxon>
        <taxon>Pseudomonadota</taxon>
        <taxon>Gammaproteobacteria</taxon>
        <taxon>Enterobacterales</taxon>
        <taxon>Pectobacteriaceae</taxon>
        <taxon>Dickeya</taxon>
    </lineage>
</organism>
<dbReference type="PROSITE" id="PS50977">
    <property type="entry name" value="HTH_TETR_2"/>
    <property type="match status" value="1"/>
</dbReference>
<dbReference type="RefSeq" id="WP_024106725.1">
    <property type="nucleotide sequence ID" value="NZ_CP038499.1"/>
</dbReference>
<gene>
    <name evidence="7" type="ORF">D5077_12085</name>
    <name evidence="6" type="ORF">DF213_06985</name>
</gene>
<evidence type="ECO:0000256" key="1">
    <source>
        <dbReference type="ARBA" id="ARBA00023015"/>
    </source>
</evidence>
<dbReference type="InterPro" id="IPR049445">
    <property type="entry name" value="TetR_SbtR-like_C"/>
</dbReference>
<dbReference type="Pfam" id="PF00440">
    <property type="entry name" value="TetR_N"/>
    <property type="match status" value="1"/>
</dbReference>
<dbReference type="GO" id="GO:0003700">
    <property type="term" value="F:DNA-binding transcription factor activity"/>
    <property type="evidence" value="ECO:0007669"/>
    <property type="project" value="TreeGrafter"/>
</dbReference>
<dbReference type="InterPro" id="IPR001647">
    <property type="entry name" value="HTH_TetR"/>
</dbReference>
<dbReference type="SUPFAM" id="SSF48498">
    <property type="entry name" value="Tetracyclin repressor-like, C-terminal domain"/>
    <property type="match status" value="1"/>
</dbReference>
<dbReference type="EMBL" id="QZDO01000038">
    <property type="protein sequence ID" value="RJL71868.1"/>
    <property type="molecule type" value="Genomic_DNA"/>
</dbReference>
<evidence type="ECO:0000313" key="8">
    <source>
        <dbReference type="Proteomes" id="UP000245055"/>
    </source>
</evidence>
<dbReference type="PANTHER" id="PTHR30055:SF234">
    <property type="entry name" value="HTH-TYPE TRANSCRIPTIONAL REGULATOR BETI"/>
    <property type="match status" value="1"/>
</dbReference>